<dbReference type="RefSeq" id="WP_003334502.1">
    <property type="nucleotide sequence ID" value="NZ_CP007806.1"/>
</dbReference>
<dbReference type="AlphaFoldDB" id="A0A075R9C8"/>
<dbReference type="HOGENOM" id="CLU_056712_0_0_9"/>
<evidence type="ECO:0000313" key="1">
    <source>
        <dbReference type="EMBL" id="AIG28484.1"/>
    </source>
</evidence>
<dbReference type="SUPFAM" id="SSF52540">
    <property type="entry name" value="P-loop containing nucleoside triphosphate hydrolases"/>
    <property type="match status" value="1"/>
</dbReference>
<reference evidence="1 2" key="1">
    <citation type="journal article" date="2011" name="J. Bacteriol.">
        <title>Genome sequence of Brevibacillus laterosporus LMG 15441, a pathogen of invertebrates.</title>
        <authorList>
            <person name="Djukic M."/>
            <person name="Poehlein A."/>
            <person name="Thurmer A."/>
            <person name="Daniel R."/>
        </authorList>
    </citation>
    <scope>NUCLEOTIDE SEQUENCE [LARGE SCALE GENOMIC DNA]</scope>
    <source>
        <strain evidence="1 2">LMG 15441</strain>
    </source>
</reference>
<accession>A0A075R9C8</accession>
<evidence type="ECO:0000313" key="2">
    <source>
        <dbReference type="Proteomes" id="UP000005850"/>
    </source>
</evidence>
<dbReference type="STRING" id="1042163.BRLA_c042090"/>
<dbReference type="EMBL" id="CP007806">
    <property type="protein sequence ID" value="AIG28484.1"/>
    <property type="molecule type" value="Genomic_DNA"/>
</dbReference>
<proteinExistence type="predicted"/>
<gene>
    <name evidence="1" type="ORF">BRLA_c042090</name>
</gene>
<dbReference type="eggNOG" id="COG1302">
    <property type="taxonomic scope" value="Bacteria"/>
</dbReference>
<protein>
    <submittedName>
        <fullName evidence="1">Uncharacterized protein</fullName>
    </submittedName>
</protein>
<dbReference type="KEGG" id="blr:BRLA_c042090"/>
<dbReference type="Proteomes" id="UP000005850">
    <property type="component" value="Chromosome"/>
</dbReference>
<dbReference type="Gene3D" id="3.40.50.300">
    <property type="entry name" value="P-loop containing nucleotide triphosphate hydrolases"/>
    <property type="match status" value="1"/>
</dbReference>
<dbReference type="CDD" id="cd02019">
    <property type="entry name" value="NK"/>
    <property type="match status" value="1"/>
</dbReference>
<organism evidence="1 2">
    <name type="scientific">Brevibacillus laterosporus LMG 15441</name>
    <dbReference type="NCBI Taxonomy" id="1042163"/>
    <lineage>
        <taxon>Bacteria</taxon>
        <taxon>Bacillati</taxon>
        <taxon>Bacillota</taxon>
        <taxon>Bacilli</taxon>
        <taxon>Bacillales</taxon>
        <taxon>Paenibacillaceae</taxon>
        <taxon>Brevibacillus</taxon>
    </lineage>
</organism>
<dbReference type="InterPro" id="IPR027417">
    <property type="entry name" value="P-loop_NTPase"/>
</dbReference>
<keyword evidence="2" id="KW-1185">Reference proteome</keyword>
<name>A0A075R9C8_BRELA</name>
<sequence length="275" mass="31349">MQVYALYGPSGTGKSTSALSLAHSRHIDAIIDDGILIYQGRKVAGYSAKYEKTKIRAVKRAIFHFSDHVDEVQRVLHKLPIEKILILGTSTRMIGKIITALDLPEVTEYIPIEAIKPEKEIEAARYVRETMGQHVIPIPRVEVEKDLFKRIVDSAWQIFASKKHMGETTVVQPSFSQGRIQIHEQVLRKLVQQACYRNSTVVKVHRVDYTFQAMPRLEVALSVQAKLGEDLRSRLIELQHQLQEELEYFLFIAPASIDFEIIALQFIQATNDNSK</sequence>